<dbReference type="AlphaFoldDB" id="A0A5N6L2I3"/>
<dbReference type="Proteomes" id="UP000327013">
    <property type="component" value="Unassembled WGS sequence"/>
</dbReference>
<dbReference type="Pfam" id="PF03657">
    <property type="entry name" value="UPF0113"/>
    <property type="match status" value="1"/>
</dbReference>
<dbReference type="InterPro" id="IPR015947">
    <property type="entry name" value="PUA-like_sf"/>
</dbReference>
<dbReference type="Gene3D" id="2.30.130.10">
    <property type="entry name" value="PUA domain"/>
    <property type="match status" value="1"/>
</dbReference>
<evidence type="ECO:0000313" key="2">
    <source>
        <dbReference type="EMBL" id="KAB8616619.1"/>
    </source>
</evidence>
<dbReference type="CDD" id="cd21151">
    <property type="entry name" value="PUA_Nip7-like"/>
    <property type="match status" value="1"/>
</dbReference>
<dbReference type="GO" id="GO:0003723">
    <property type="term" value="F:RNA binding"/>
    <property type="evidence" value="ECO:0007669"/>
    <property type="project" value="InterPro"/>
</dbReference>
<proteinExistence type="predicted"/>
<dbReference type="EMBL" id="VIBQ01000074">
    <property type="protein sequence ID" value="KAB8616619.1"/>
    <property type="molecule type" value="Genomic_DNA"/>
</dbReference>
<comment type="caution">
    <text evidence="2">The sequence shown here is derived from an EMBL/GenBank/DDBJ whole genome shotgun (WGS) entry which is preliminary data.</text>
</comment>
<feature type="domain" description="UPF0113" evidence="1">
    <location>
        <begin position="1"/>
        <end position="61"/>
    </location>
</feature>
<dbReference type="InterPro" id="IPR036974">
    <property type="entry name" value="PUA_sf"/>
</dbReference>
<dbReference type="SUPFAM" id="SSF88697">
    <property type="entry name" value="PUA domain-like"/>
    <property type="match status" value="1"/>
</dbReference>
<evidence type="ECO:0000313" key="3">
    <source>
        <dbReference type="Proteomes" id="UP000327013"/>
    </source>
</evidence>
<sequence>MPFLYGGNIVKAHVGRWSEDCPQHQGVVVLSMNDTPLVRAIGLSHTSITNSLADIGEYLREEDTLFTTT</sequence>
<dbReference type="InterPro" id="IPR005155">
    <property type="entry name" value="UPF0113_PUA"/>
</dbReference>
<gene>
    <name evidence="2" type="ORF">FH972_025955</name>
</gene>
<dbReference type="OrthoDB" id="27490at2759"/>
<reference evidence="2 3" key="1">
    <citation type="submission" date="2019-06" db="EMBL/GenBank/DDBJ databases">
        <title>A chromosomal-level reference genome of Carpinus fangiana (Coryloideae, Betulaceae).</title>
        <authorList>
            <person name="Yang X."/>
            <person name="Wang Z."/>
            <person name="Zhang L."/>
            <person name="Hao G."/>
            <person name="Liu J."/>
            <person name="Yang Y."/>
        </authorList>
    </citation>
    <scope>NUCLEOTIDE SEQUENCE [LARGE SCALE GENOMIC DNA]</scope>
    <source>
        <strain evidence="2">Cfa_2016G</strain>
        <tissue evidence="2">Leaf</tissue>
    </source>
</reference>
<name>A0A5N6L2I3_9ROSI</name>
<protein>
    <recommendedName>
        <fullName evidence="1">UPF0113 domain-containing protein</fullName>
    </recommendedName>
</protein>
<keyword evidence="3" id="KW-1185">Reference proteome</keyword>
<accession>A0A5N6L2I3</accession>
<organism evidence="2 3">
    <name type="scientific">Carpinus fangiana</name>
    <dbReference type="NCBI Taxonomy" id="176857"/>
    <lineage>
        <taxon>Eukaryota</taxon>
        <taxon>Viridiplantae</taxon>
        <taxon>Streptophyta</taxon>
        <taxon>Embryophyta</taxon>
        <taxon>Tracheophyta</taxon>
        <taxon>Spermatophyta</taxon>
        <taxon>Magnoliopsida</taxon>
        <taxon>eudicotyledons</taxon>
        <taxon>Gunneridae</taxon>
        <taxon>Pentapetalae</taxon>
        <taxon>rosids</taxon>
        <taxon>fabids</taxon>
        <taxon>Fagales</taxon>
        <taxon>Betulaceae</taxon>
        <taxon>Carpinus</taxon>
    </lineage>
</organism>
<evidence type="ECO:0000259" key="1">
    <source>
        <dbReference type="Pfam" id="PF03657"/>
    </source>
</evidence>